<sequence>MAPPAKQPMSGLRSVKRDFSSNSLASASQGSATSESDAIPWDPTPPKKLSGLEQRLKDIQDALNAQISSSQTTLSQSQKRPAPSSDAPSAKRRQLPPSREAKPTPPAQNSTSTYSGTASSSRAFGAARQVNTNETLVVPSASKSTAASKPAPVFL</sequence>
<evidence type="ECO:0000313" key="2">
    <source>
        <dbReference type="EMBL" id="OSC96208.1"/>
    </source>
</evidence>
<feature type="region of interest" description="Disordered" evidence="1">
    <location>
        <begin position="1"/>
        <end position="155"/>
    </location>
</feature>
<keyword evidence="3" id="KW-1185">Reference proteome</keyword>
<feature type="compositionally biased region" description="Low complexity" evidence="1">
    <location>
        <begin position="137"/>
        <end position="155"/>
    </location>
</feature>
<dbReference type="OrthoDB" id="432234at2759"/>
<dbReference type="AlphaFoldDB" id="A0A1Y2I503"/>
<dbReference type="EMBL" id="KZ084224">
    <property type="protein sequence ID" value="OSC96208.1"/>
    <property type="molecule type" value="Genomic_DNA"/>
</dbReference>
<organism evidence="2 3">
    <name type="scientific">Trametes coccinea (strain BRFM310)</name>
    <name type="common">Pycnoporus coccineus</name>
    <dbReference type="NCBI Taxonomy" id="1353009"/>
    <lineage>
        <taxon>Eukaryota</taxon>
        <taxon>Fungi</taxon>
        <taxon>Dikarya</taxon>
        <taxon>Basidiomycota</taxon>
        <taxon>Agaricomycotina</taxon>
        <taxon>Agaricomycetes</taxon>
        <taxon>Polyporales</taxon>
        <taxon>Polyporaceae</taxon>
        <taxon>Trametes</taxon>
    </lineage>
</organism>
<gene>
    <name evidence="2" type="ORF">PYCCODRAFT_1472809</name>
</gene>
<name>A0A1Y2I503_TRAC3</name>
<evidence type="ECO:0000256" key="1">
    <source>
        <dbReference type="SAM" id="MobiDB-lite"/>
    </source>
</evidence>
<feature type="compositionally biased region" description="Low complexity" evidence="1">
    <location>
        <begin position="20"/>
        <end position="32"/>
    </location>
</feature>
<accession>A0A1Y2I503</accession>
<dbReference type="Proteomes" id="UP000193067">
    <property type="component" value="Unassembled WGS sequence"/>
</dbReference>
<reference evidence="2 3" key="1">
    <citation type="journal article" date="2015" name="Biotechnol. Biofuels">
        <title>Enhanced degradation of softwood versus hardwood by the white-rot fungus Pycnoporus coccineus.</title>
        <authorList>
            <person name="Couturier M."/>
            <person name="Navarro D."/>
            <person name="Chevret D."/>
            <person name="Henrissat B."/>
            <person name="Piumi F."/>
            <person name="Ruiz-Duenas F.J."/>
            <person name="Martinez A.T."/>
            <person name="Grigoriev I.V."/>
            <person name="Riley R."/>
            <person name="Lipzen A."/>
            <person name="Berrin J.G."/>
            <person name="Master E.R."/>
            <person name="Rosso M.N."/>
        </authorList>
    </citation>
    <scope>NUCLEOTIDE SEQUENCE [LARGE SCALE GENOMIC DNA]</scope>
    <source>
        <strain evidence="2 3">BRFM310</strain>
    </source>
</reference>
<protein>
    <submittedName>
        <fullName evidence="2">Uncharacterized protein</fullName>
    </submittedName>
</protein>
<feature type="compositionally biased region" description="Low complexity" evidence="1">
    <location>
        <begin position="66"/>
        <end position="78"/>
    </location>
</feature>
<feature type="non-terminal residue" evidence="2">
    <location>
        <position position="155"/>
    </location>
</feature>
<dbReference type="STRING" id="1353009.A0A1Y2I503"/>
<feature type="compositionally biased region" description="Low complexity" evidence="1">
    <location>
        <begin position="110"/>
        <end position="121"/>
    </location>
</feature>
<evidence type="ECO:0000313" key="3">
    <source>
        <dbReference type="Proteomes" id="UP000193067"/>
    </source>
</evidence>
<proteinExistence type="predicted"/>